<comment type="caution">
    <text evidence="1">The sequence shown here is derived from an EMBL/GenBank/DDBJ whole genome shotgun (WGS) entry which is preliminary data.</text>
</comment>
<name>A0A232FLB4_9HYME</name>
<dbReference type="Proteomes" id="UP000215335">
    <property type="component" value="Unassembled WGS sequence"/>
</dbReference>
<evidence type="ECO:0000313" key="1">
    <source>
        <dbReference type="EMBL" id="OXU31300.1"/>
    </source>
</evidence>
<evidence type="ECO:0000313" key="2">
    <source>
        <dbReference type="Proteomes" id="UP000215335"/>
    </source>
</evidence>
<sequence length="86" mass="9284">MVTLRDALKEVVDGVADDSEPRVGGVKEHPSLNILGCLNVPGHRAEDAVGAGWCAKRDLPVAVRGRQQQLRRKGGWSGHRQAFSTV</sequence>
<dbReference type="EMBL" id="NNAY01000070">
    <property type="protein sequence ID" value="OXU31300.1"/>
    <property type="molecule type" value="Genomic_DNA"/>
</dbReference>
<keyword evidence="2" id="KW-1185">Reference proteome</keyword>
<reference evidence="1 2" key="1">
    <citation type="journal article" date="2017" name="Curr. Biol.">
        <title>The Evolution of Venom by Co-option of Single-Copy Genes.</title>
        <authorList>
            <person name="Martinson E.O."/>
            <person name="Mrinalini"/>
            <person name="Kelkar Y.D."/>
            <person name="Chang C.H."/>
            <person name="Werren J.H."/>
        </authorList>
    </citation>
    <scope>NUCLEOTIDE SEQUENCE [LARGE SCALE GENOMIC DNA]</scope>
    <source>
        <strain evidence="1 2">Alberta</strain>
        <tissue evidence="1">Whole body</tissue>
    </source>
</reference>
<gene>
    <name evidence="1" type="ORF">TSAR_013914</name>
</gene>
<proteinExistence type="predicted"/>
<protein>
    <submittedName>
        <fullName evidence="1">Uncharacterized protein</fullName>
    </submittedName>
</protein>
<accession>A0A232FLB4</accession>
<organism evidence="1 2">
    <name type="scientific">Trichomalopsis sarcophagae</name>
    <dbReference type="NCBI Taxonomy" id="543379"/>
    <lineage>
        <taxon>Eukaryota</taxon>
        <taxon>Metazoa</taxon>
        <taxon>Ecdysozoa</taxon>
        <taxon>Arthropoda</taxon>
        <taxon>Hexapoda</taxon>
        <taxon>Insecta</taxon>
        <taxon>Pterygota</taxon>
        <taxon>Neoptera</taxon>
        <taxon>Endopterygota</taxon>
        <taxon>Hymenoptera</taxon>
        <taxon>Apocrita</taxon>
        <taxon>Proctotrupomorpha</taxon>
        <taxon>Chalcidoidea</taxon>
        <taxon>Pteromalidae</taxon>
        <taxon>Pteromalinae</taxon>
        <taxon>Trichomalopsis</taxon>
    </lineage>
</organism>
<dbReference type="AlphaFoldDB" id="A0A232FLB4"/>